<feature type="transmembrane region" description="Helical" evidence="1">
    <location>
        <begin position="12"/>
        <end position="34"/>
    </location>
</feature>
<evidence type="ECO:0000256" key="1">
    <source>
        <dbReference type="SAM" id="Phobius"/>
    </source>
</evidence>
<dbReference type="AlphaFoldDB" id="A0A5M9HIR2"/>
<gene>
    <name evidence="2" type="ORF">F1649_04070</name>
</gene>
<keyword evidence="1" id="KW-1133">Transmembrane helix</keyword>
<comment type="caution">
    <text evidence="2">The sequence shown here is derived from an EMBL/GenBank/DDBJ whole genome shotgun (WGS) entry which is preliminary data.</text>
</comment>
<dbReference type="RefSeq" id="WP_141814789.1">
    <property type="nucleotide sequence ID" value="NZ_VFPL01000001.1"/>
</dbReference>
<accession>A0A5M9HIR2</accession>
<evidence type="ECO:0000313" key="3">
    <source>
        <dbReference type="Proteomes" id="UP000322918"/>
    </source>
</evidence>
<evidence type="ECO:0000313" key="2">
    <source>
        <dbReference type="EMBL" id="KAA8485304.1"/>
    </source>
</evidence>
<name>A0A5M9HIR2_9SPHI</name>
<sequence>MTTTLEPKKTDLLIRITGLIALLGLTPFAIVRLHNESKNYGVFFMAAFIITLIPELYIKLFLKPVSAVLEDNKIILKYYHGALRQISPDEIDGYSTTEELTNYGKKLGLLLYLKNGKHIDFTEINIKDVSPLRDYLQVKNVHYYGNEKLRLWYLRKYKYDA</sequence>
<keyword evidence="3" id="KW-1185">Reference proteome</keyword>
<keyword evidence="1" id="KW-0812">Transmembrane</keyword>
<dbReference type="Proteomes" id="UP000322918">
    <property type="component" value="Unassembled WGS sequence"/>
</dbReference>
<reference evidence="2 3" key="1">
    <citation type="submission" date="2019-09" db="EMBL/GenBank/DDBJ databases">
        <title>Pararcticibacter amylolyticus gen. nov., sp. nov., isolated from a rottenly hemp rope, and reclassification of Pedobacter tournemirensis as Pararcticibacter tournemirensis comb. nov.</title>
        <authorList>
            <person name="Cai Y."/>
        </authorList>
    </citation>
    <scope>NUCLEOTIDE SEQUENCE [LARGE SCALE GENOMIC DNA]</scope>
    <source>
        <strain evidence="2 3">TF5-37.2-LB10</strain>
    </source>
</reference>
<keyword evidence="1" id="KW-0472">Membrane</keyword>
<proteinExistence type="predicted"/>
<protein>
    <submittedName>
        <fullName evidence="2">Uncharacterized protein</fullName>
    </submittedName>
</protein>
<dbReference type="EMBL" id="VWNE01000005">
    <property type="protein sequence ID" value="KAA8485304.1"/>
    <property type="molecule type" value="Genomic_DNA"/>
</dbReference>
<feature type="transmembrane region" description="Helical" evidence="1">
    <location>
        <begin position="40"/>
        <end position="58"/>
    </location>
</feature>
<organism evidence="2 3">
    <name type="scientific">Arcticibacter tournemirensis</name>
    <dbReference type="NCBI Taxonomy" id="699437"/>
    <lineage>
        <taxon>Bacteria</taxon>
        <taxon>Pseudomonadati</taxon>
        <taxon>Bacteroidota</taxon>
        <taxon>Sphingobacteriia</taxon>
        <taxon>Sphingobacteriales</taxon>
        <taxon>Sphingobacteriaceae</taxon>
        <taxon>Arcticibacter</taxon>
    </lineage>
</organism>